<dbReference type="EMBL" id="LXQA010507344">
    <property type="protein sequence ID" value="MCI56119.1"/>
    <property type="molecule type" value="Genomic_DNA"/>
</dbReference>
<proteinExistence type="predicted"/>
<dbReference type="PANTHER" id="PTHR46168:SF13">
    <property type="entry name" value="ARO1-LIKE PROTEIN 1"/>
    <property type="match status" value="1"/>
</dbReference>
<protein>
    <submittedName>
        <fullName evidence="2">Vacuolar protein</fullName>
    </submittedName>
</protein>
<dbReference type="Pfam" id="PF00514">
    <property type="entry name" value="Arm"/>
    <property type="match status" value="1"/>
</dbReference>
<dbReference type="InterPro" id="IPR000225">
    <property type="entry name" value="Armadillo"/>
</dbReference>
<evidence type="ECO:0000256" key="1">
    <source>
        <dbReference type="ARBA" id="ARBA00022737"/>
    </source>
</evidence>
<dbReference type="AlphaFoldDB" id="A0A392T508"/>
<comment type="caution">
    <text evidence="2">The sequence shown here is derived from an EMBL/GenBank/DDBJ whole genome shotgun (WGS) entry which is preliminary data.</text>
</comment>
<dbReference type="InterPro" id="IPR011989">
    <property type="entry name" value="ARM-like"/>
</dbReference>
<reference evidence="2 3" key="1">
    <citation type="journal article" date="2018" name="Front. Plant Sci.">
        <title>Red Clover (Trifolium pratense) and Zigzag Clover (T. medium) - A Picture of Genomic Similarities and Differences.</title>
        <authorList>
            <person name="Dluhosova J."/>
            <person name="Istvanek J."/>
            <person name="Nedelnik J."/>
            <person name="Repkova J."/>
        </authorList>
    </citation>
    <scope>NUCLEOTIDE SEQUENCE [LARGE SCALE GENOMIC DNA]</scope>
    <source>
        <strain evidence="3">cv. 10/8</strain>
        <tissue evidence="2">Leaf</tissue>
    </source>
</reference>
<evidence type="ECO:0000313" key="3">
    <source>
        <dbReference type="Proteomes" id="UP000265520"/>
    </source>
</evidence>
<dbReference type="PANTHER" id="PTHR46168">
    <property type="entry name" value="ARMADILLO REPEAT ONLY 4"/>
    <property type="match status" value="1"/>
</dbReference>
<evidence type="ECO:0000313" key="2">
    <source>
        <dbReference type="EMBL" id="MCI56119.1"/>
    </source>
</evidence>
<keyword evidence="3" id="KW-1185">Reference proteome</keyword>
<feature type="non-terminal residue" evidence="2">
    <location>
        <position position="86"/>
    </location>
</feature>
<name>A0A392T508_9FABA</name>
<organism evidence="2 3">
    <name type="scientific">Trifolium medium</name>
    <dbReference type="NCBI Taxonomy" id="97028"/>
    <lineage>
        <taxon>Eukaryota</taxon>
        <taxon>Viridiplantae</taxon>
        <taxon>Streptophyta</taxon>
        <taxon>Embryophyta</taxon>
        <taxon>Tracheophyta</taxon>
        <taxon>Spermatophyta</taxon>
        <taxon>Magnoliopsida</taxon>
        <taxon>eudicotyledons</taxon>
        <taxon>Gunneridae</taxon>
        <taxon>Pentapetalae</taxon>
        <taxon>rosids</taxon>
        <taxon>fabids</taxon>
        <taxon>Fabales</taxon>
        <taxon>Fabaceae</taxon>
        <taxon>Papilionoideae</taxon>
        <taxon>50 kb inversion clade</taxon>
        <taxon>NPAAA clade</taxon>
        <taxon>Hologalegina</taxon>
        <taxon>IRL clade</taxon>
        <taxon>Trifolieae</taxon>
        <taxon>Trifolium</taxon>
    </lineage>
</organism>
<keyword evidence="1" id="KW-0677">Repeat</keyword>
<dbReference type="Proteomes" id="UP000265520">
    <property type="component" value="Unassembled WGS sequence"/>
</dbReference>
<accession>A0A392T508</accession>
<sequence length="86" mass="9512">MIGPLVKLLDEREAKVSREASLKKFAGSENYLHDDHSKAIIRAGGAKHLIQLVYFGEQMVQIPALVLLSYIALHVLDSEELALAEV</sequence>
<dbReference type="Gene3D" id="1.25.10.10">
    <property type="entry name" value="Leucine-rich Repeat Variant"/>
    <property type="match status" value="1"/>
</dbReference>